<dbReference type="GO" id="GO:0016757">
    <property type="term" value="F:glycosyltransferase activity"/>
    <property type="evidence" value="ECO:0007669"/>
    <property type="project" value="InterPro"/>
</dbReference>
<dbReference type="EMBL" id="LCRR01000007">
    <property type="protein sequence ID" value="KKW37500.1"/>
    <property type="molecule type" value="Genomic_DNA"/>
</dbReference>
<sequence length="338" mass="38416">MFSAKLFLAPFGGTHRSILFGGRPAPEYFRFNFEVVQTLAEADFAIIPNAVRKVSPEFMEHVRRTVAYAKTLDKKTIVFISGDLGYRIHMDGVLVFKVSEYAHGKRKNEIMSPPFVEDFWAGAQFEPRRKSARPSIGFCGYAGFPSLATRVKYLLRNSAFDAAALASPHWGAHKRGIYFRRKAVGLLRRDPRIDARFTIRGAFFLNAAPTPQSRDSARREFLDNLRSADFSLAPKGDGNYSIRFFEALSMGRIPILIDTDMVLPLEKVIDYSKFIVRVPHTEMHALPDRIATLYGSLSDEEFMNMQKAARDTFVQYLRQDAFYNTAFSILRDRGPEAL</sequence>
<feature type="domain" description="Exostosin GT47" evidence="1">
    <location>
        <begin position="216"/>
        <end position="287"/>
    </location>
</feature>
<dbReference type="AlphaFoldDB" id="A0A0G1Y2V9"/>
<dbReference type="InterPro" id="IPR004263">
    <property type="entry name" value="Exostosin"/>
</dbReference>
<evidence type="ECO:0000313" key="2">
    <source>
        <dbReference type="EMBL" id="KKW37500.1"/>
    </source>
</evidence>
<proteinExistence type="predicted"/>
<reference evidence="2 3" key="1">
    <citation type="journal article" date="2015" name="Nature">
        <title>rRNA introns, odd ribosomes, and small enigmatic genomes across a large radiation of phyla.</title>
        <authorList>
            <person name="Brown C.T."/>
            <person name="Hug L.A."/>
            <person name="Thomas B.C."/>
            <person name="Sharon I."/>
            <person name="Castelle C.J."/>
            <person name="Singh A."/>
            <person name="Wilkins M.J."/>
            <person name="Williams K.H."/>
            <person name="Banfield J.F."/>
        </authorList>
    </citation>
    <scope>NUCLEOTIDE SEQUENCE [LARGE SCALE GENOMIC DNA]</scope>
</reference>
<dbReference type="STRING" id="1618607.UY86_C0007G0009"/>
<comment type="caution">
    <text evidence="2">The sequence shown here is derived from an EMBL/GenBank/DDBJ whole genome shotgun (WGS) entry which is preliminary data.</text>
</comment>
<protein>
    <submittedName>
        <fullName evidence="2">Exostosin family protein</fullName>
    </submittedName>
</protein>
<accession>A0A0G1Y2V9</accession>
<gene>
    <name evidence="2" type="ORF">UY86_C0007G0009</name>
</gene>
<name>A0A0G1Y2V9_9BACT</name>
<dbReference type="InterPro" id="IPR040911">
    <property type="entry name" value="Exostosin_GT47"/>
</dbReference>
<evidence type="ECO:0000259" key="1">
    <source>
        <dbReference type="Pfam" id="PF03016"/>
    </source>
</evidence>
<evidence type="ECO:0000313" key="3">
    <source>
        <dbReference type="Proteomes" id="UP000033852"/>
    </source>
</evidence>
<dbReference type="Pfam" id="PF03016">
    <property type="entry name" value="Exostosin_GT47"/>
    <property type="match status" value="1"/>
</dbReference>
<dbReference type="PANTHER" id="PTHR11062:SF281">
    <property type="entry name" value="EXOSTOSIN-LIKE 2"/>
    <property type="match status" value="1"/>
</dbReference>
<organism evidence="2 3">
    <name type="scientific">Candidatus Adlerbacteria bacterium GW2011_GWB1_54_7</name>
    <dbReference type="NCBI Taxonomy" id="1618607"/>
    <lineage>
        <taxon>Bacteria</taxon>
        <taxon>Candidatus Adleribacteriota</taxon>
    </lineage>
</organism>
<dbReference type="PANTHER" id="PTHR11062">
    <property type="entry name" value="EXOSTOSIN HEPARAN SULFATE GLYCOSYLTRANSFERASE -RELATED"/>
    <property type="match status" value="1"/>
</dbReference>
<dbReference type="Proteomes" id="UP000033852">
    <property type="component" value="Unassembled WGS sequence"/>
</dbReference>